<keyword evidence="1" id="KW-1133">Transmembrane helix</keyword>
<accession>A0ABR4BV36</accession>
<protein>
    <submittedName>
        <fullName evidence="2">Uncharacterized protein</fullName>
    </submittedName>
</protein>
<dbReference type="EMBL" id="JAZHXI010000020">
    <property type="protein sequence ID" value="KAL2060919.1"/>
    <property type="molecule type" value="Genomic_DNA"/>
</dbReference>
<gene>
    <name evidence="2" type="ORF">VTL71DRAFT_8971</name>
</gene>
<keyword evidence="1" id="KW-0812">Transmembrane</keyword>
<evidence type="ECO:0000256" key="1">
    <source>
        <dbReference type="SAM" id="Phobius"/>
    </source>
</evidence>
<proteinExistence type="predicted"/>
<comment type="caution">
    <text evidence="2">The sequence shown here is derived from an EMBL/GenBank/DDBJ whole genome shotgun (WGS) entry which is preliminary data.</text>
</comment>
<organism evidence="2 3">
    <name type="scientific">Oculimacula yallundae</name>
    <dbReference type="NCBI Taxonomy" id="86028"/>
    <lineage>
        <taxon>Eukaryota</taxon>
        <taxon>Fungi</taxon>
        <taxon>Dikarya</taxon>
        <taxon>Ascomycota</taxon>
        <taxon>Pezizomycotina</taxon>
        <taxon>Leotiomycetes</taxon>
        <taxon>Helotiales</taxon>
        <taxon>Ploettnerulaceae</taxon>
        <taxon>Oculimacula</taxon>
    </lineage>
</organism>
<evidence type="ECO:0000313" key="3">
    <source>
        <dbReference type="Proteomes" id="UP001595075"/>
    </source>
</evidence>
<evidence type="ECO:0000313" key="2">
    <source>
        <dbReference type="EMBL" id="KAL2060919.1"/>
    </source>
</evidence>
<dbReference type="Proteomes" id="UP001595075">
    <property type="component" value="Unassembled WGS sequence"/>
</dbReference>
<sequence>MVPLSRLWGRIWGLGASREAEPVSKVIWIHIPLPRPGSWSDHLGQQLVVLVVSTGFSLPSVTLALLSGGVYGNKKGVKN</sequence>
<keyword evidence="1" id="KW-0472">Membrane</keyword>
<reference evidence="2 3" key="1">
    <citation type="journal article" date="2024" name="Commun. Biol.">
        <title>Comparative genomic analysis of thermophilic fungi reveals convergent evolutionary adaptations and gene losses.</title>
        <authorList>
            <person name="Steindorff A.S."/>
            <person name="Aguilar-Pontes M.V."/>
            <person name="Robinson A.J."/>
            <person name="Andreopoulos B."/>
            <person name="LaButti K."/>
            <person name="Kuo A."/>
            <person name="Mondo S."/>
            <person name="Riley R."/>
            <person name="Otillar R."/>
            <person name="Haridas S."/>
            <person name="Lipzen A."/>
            <person name="Grimwood J."/>
            <person name="Schmutz J."/>
            <person name="Clum A."/>
            <person name="Reid I.D."/>
            <person name="Moisan M.C."/>
            <person name="Butler G."/>
            <person name="Nguyen T.T.M."/>
            <person name="Dewar K."/>
            <person name="Conant G."/>
            <person name="Drula E."/>
            <person name="Henrissat B."/>
            <person name="Hansel C."/>
            <person name="Singer S."/>
            <person name="Hutchinson M.I."/>
            <person name="de Vries R.P."/>
            <person name="Natvig D.O."/>
            <person name="Powell A.J."/>
            <person name="Tsang A."/>
            <person name="Grigoriev I.V."/>
        </authorList>
    </citation>
    <scope>NUCLEOTIDE SEQUENCE [LARGE SCALE GENOMIC DNA]</scope>
    <source>
        <strain evidence="2 3">CBS 494.80</strain>
    </source>
</reference>
<keyword evidence="3" id="KW-1185">Reference proteome</keyword>
<feature type="transmembrane region" description="Helical" evidence="1">
    <location>
        <begin position="47"/>
        <end position="71"/>
    </location>
</feature>
<name>A0ABR4BV36_9HELO</name>